<name>A0ABT1N2A4_9GAMM</name>
<gene>
    <name evidence="1" type="ORF">NHN17_04840</name>
</gene>
<reference evidence="1 2" key="1">
    <citation type="submission" date="2022-07" db="EMBL/GenBank/DDBJ databases">
        <title>Photobacterium pectinilyticum sp. nov., a marine bacterium isolated from surface seawater of Qingdao offshore.</title>
        <authorList>
            <person name="Wang X."/>
        </authorList>
    </citation>
    <scope>NUCLEOTIDE SEQUENCE [LARGE SCALE GENOMIC DNA]</scope>
    <source>
        <strain evidence="1 2">ZSDE20</strain>
    </source>
</reference>
<dbReference type="EMBL" id="JANEYT010000007">
    <property type="protein sequence ID" value="MCQ1057399.1"/>
    <property type="molecule type" value="Genomic_DNA"/>
</dbReference>
<dbReference type="Proteomes" id="UP001524460">
    <property type="component" value="Unassembled WGS sequence"/>
</dbReference>
<protein>
    <submittedName>
        <fullName evidence="1">Porin</fullName>
    </submittedName>
</protein>
<dbReference type="Gene3D" id="2.40.160.10">
    <property type="entry name" value="Porin"/>
    <property type="match status" value="1"/>
</dbReference>
<dbReference type="SUPFAM" id="SSF56935">
    <property type="entry name" value="Porins"/>
    <property type="match status" value="1"/>
</dbReference>
<sequence>MAYSIPMGLDLGIGYAASDETYGNGSDTDTSDAFFAAAKYTNDIGLWLAALYQGGSISSLGIKGSDYSSADVYLGYSFDDNNVNLTYSYFSADDIADLDINFIGVEYARYIGGVTLFGSYKFNLLDEGEGGVGDNDEDELMLGMRYAF</sequence>
<dbReference type="RefSeq" id="WP_255041002.1">
    <property type="nucleotide sequence ID" value="NZ_JANEYT010000007.1"/>
</dbReference>
<accession>A0ABT1N2A4</accession>
<evidence type="ECO:0000313" key="1">
    <source>
        <dbReference type="EMBL" id="MCQ1057399.1"/>
    </source>
</evidence>
<proteinExistence type="predicted"/>
<keyword evidence="2" id="KW-1185">Reference proteome</keyword>
<dbReference type="InterPro" id="IPR023614">
    <property type="entry name" value="Porin_dom_sf"/>
</dbReference>
<comment type="caution">
    <text evidence="1">The sequence shown here is derived from an EMBL/GenBank/DDBJ whole genome shotgun (WGS) entry which is preliminary data.</text>
</comment>
<evidence type="ECO:0000313" key="2">
    <source>
        <dbReference type="Proteomes" id="UP001524460"/>
    </source>
</evidence>
<organism evidence="1 2">
    <name type="scientific">Photobacterium pectinilyticum</name>
    <dbReference type="NCBI Taxonomy" id="2906793"/>
    <lineage>
        <taxon>Bacteria</taxon>
        <taxon>Pseudomonadati</taxon>
        <taxon>Pseudomonadota</taxon>
        <taxon>Gammaproteobacteria</taxon>
        <taxon>Vibrionales</taxon>
        <taxon>Vibrionaceae</taxon>
        <taxon>Photobacterium</taxon>
    </lineage>
</organism>